<comment type="caution">
    <text evidence="1">The sequence shown here is derived from an EMBL/GenBank/DDBJ whole genome shotgun (WGS) entry which is preliminary data.</text>
</comment>
<dbReference type="SUPFAM" id="SSF54447">
    <property type="entry name" value="ssDNA-binding transcriptional regulator domain"/>
    <property type="match status" value="1"/>
</dbReference>
<dbReference type="EMBL" id="DSRD01000466">
    <property type="protein sequence ID" value="HGW94065.1"/>
    <property type="molecule type" value="Genomic_DNA"/>
</dbReference>
<dbReference type="AlphaFoldDB" id="A0A832H102"/>
<dbReference type="InterPro" id="IPR009044">
    <property type="entry name" value="ssDNA-bd_transcriptional_reg"/>
</dbReference>
<evidence type="ECO:0000313" key="1">
    <source>
        <dbReference type="EMBL" id="HGW94065.1"/>
    </source>
</evidence>
<gene>
    <name evidence="1" type="ORF">ENR47_07265</name>
</gene>
<name>A0A832H102_9CYAN</name>
<protein>
    <submittedName>
        <fullName evidence="1">DUF1818 family protein</fullName>
    </submittedName>
</protein>
<organism evidence="1">
    <name type="scientific">Oscillatoriales cyanobacterium SpSt-402</name>
    <dbReference type="NCBI Taxonomy" id="2282168"/>
    <lineage>
        <taxon>Bacteria</taxon>
        <taxon>Bacillati</taxon>
        <taxon>Cyanobacteriota</taxon>
        <taxon>Cyanophyceae</taxon>
        <taxon>Oscillatoriophycideae</taxon>
        <taxon>Oscillatoriales</taxon>
    </lineage>
</organism>
<dbReference type="InterPro" id="IPR014947">
    <property type="entry name" value="DUF1818"/>
</dbReference>
<sequence>MDRLIKSGAGWRVGWDPAAEQFKGLVGADDWAFELTEAEFNDFCRLFNQLVETIAHMQTALMDEEAIAIEVESDRLWLEAEGYPHAYVLHLILLTGRRGEGSWQTDAIPQLWQALQSIQVF</sequence>
<dbReference type="GO" id="GO:0006355">
    <property type="term" value="P:regulation of DNA-templated transcription"/>
    <property type="evidence" value="ECO:0007669"/>
    <property type="project" value="InterPro"/>
</dbReference>
<dbReference type="GO" id="GO:0003677">
    <property type="term" value="F:DNA binding"/>
    <property type="evidence" value="ECO:0007669"/>
    <property type="project" value="InterPro"/>
</dbReference>
<dbReference type="Gene3D" id="2.30.31.10">
    <property type="entry name" value="Transcriptional Coactivator Pc4, Chain A"/>
    <property type="match status" value="1"/>
</dbReference>
<proteinExistence type="predicted"/>
<accession>A0A832H102</accession>
<dbReference type="Pfam" id="PF08848">
    <property type="entry name" value="DUF1818"/>
    <property type="match status" value="1"/>
</dbReference>
<reference evidence="1" key="1">
    <citation type="journal article" date="2020" name="mSystems">
        <title>Genome- and Community-Level Interaction Insights into Carbon Utilization and Element Cycling Functions of Hydrothermarchaeota in Hydrothermal Sediment.</title>
        <authorList>
            <person name="Zhou Z."/>
            <person name="Liu Y."/>
            <person name="Xu W."/>
            <person name="Pan J."/>
            <person name="Luo Z.H."/>
            <person name="Li M."/>
        </authorList>
    </citation>
    <scope>NUCLEOTIDE SEQUENCE [LARGE SCALE GENOMIC DNA]</scope>
    <source>
        <strain evidence="1">SpSt-402</strain>
    </source>
</reference>